<dbReference type="AlphaFoldDB" id="T1B4Q5"/>
<comment type="caution">
    <text evidence="5">The sequence shown here is derived from an EMBL/GenBank/DDBJ whole genome shotgun (WGS) entry which is preliminary data.</text>
</comment>
<dbReference type="SMART" id="SM00354">
    <property type="entry name" value="HTH_LACI"/>
    <property type="match status" value="1"/>
</dbReference>
<dbReference type="InterPro" id="IPR028082">
    <property type="entry name" value="Peripla_BP_I"/>
</dbReference>
<name>T1B4Q5_9ZZZZ</name>
<dbReference type="InterPro" id="IPR001761">
    <property type="entry name" value="Peripla_BP/Lac1_sug-bd_dom"/>
</dbReference>
<reference evidence="5" key="1">
    <citation type="submission" date="2013-08" db="EMBL/GenBank/DDBJ databases">
        <authorList>
            <person name="Mendez C."/>
            <person name="Richter M."/>
            <person name="Ferrer M."/>
            <person name="Sanchez J."/>
        </authorList>
    </citation>
    <scope>NUCLEOTIDE SEQUENCE</scope>
</reference>
<evidence type="ECO:0000256" key="3">
    <source>
        <dbReference type="ARBA" id="ARBA00023163"/>
    </source>
</evidence>
<dbReference type="GO" id="GO:0000976">
    <property type="term" value="F:transcription cis-regulatory region binding"/>
    <property type="evidence" value="ECO:0007669"/>
    <property type="project" value="TreeGrafter"/>
</dbReference>
<dbReference type="Pfam" id="PF00356">
    <property type="entry name" value="LacI"/>
    <property type="match status" value="1"/>
</dbReference>
<organism evidence="5">
    <name type="scientific">mine drainage metagenome</name>
    <dbReference type="NCBI Taxonomy" id="410659"/>
    <lineage>
        <taxon>unclassified sequences</taxon>
        <taxon>metagenomes</taxon>
        <taxon>ecological metagenomes</taxon>
    </lineage>
</organism>
<dbReference type="PANTHER" id="PTHR30146">
    <property type="entry name" value="LACI-RELATED TRANSCRIPTIONAL REPRESSOR"/>
    <property type="match status" value="1"/>
</dbReference>
<dbReference type="Pfam" id="PF00532">
    <property type="entry name" value="Peripla_BP_1"/>
    <property type="match status" value="1"/>
</dbReference>
<keyword evidence="2" id="KW-0238">DNA-binding</keyword>
<dbReference type="SUPFAM" id="SSF47413">
    <property type="entry name" value="lambda repressor-like DNA-binding domains"/>
    <property type="match status" value="1"/>
</dbReference>
<dbReference type="Gene3D" id="3.40.50.2300">
    <property type="match status" value="1"/>
</dbReference>
<keyword evidence="3" id="KW-0804">Transcription</keyword>
<evidence type="ECO:0000256" key="1">
    <source>
        <dbReference type="ARBA" id="ARBA00023015"/>
    </source>
</evidence>
<dbReference type="SUPFAM" id="SSF53822">
    <property type="entry name" value="Periplasmic binding protein-like I"/>
    <property type="match status" value="1"/>
</dbReference>
<dbReference type="PROSITE" id="PS00356">
    <property type="entry name" value="HTH_LACI_1"/>
    <property type="match status" value="1"/>
</dbReference>
<feature type="non-terminal residue" evidence="5">
    <location>
        <position position="1"/>
    </location>
</feature>
<feature type="non-terminal residue" evidence="5">
    <location>
        <position position="168"/>
    </location>
</feature>
<accession>T1B4Q5</accession>
<proteinExistence type="predicted"/>
<dbReference type="GO" id="GO:0003700">
    <property type="term" value="F:DNA-binding transcription factor activity"/>
    <property type="evidence" value="ECO:0007669"/>
    <property type="project" value="TreeGrafter"/>
</dbReference>
<dbReference type="EMBL" id="AUZZ01005552">
    <property type="protein sequence ID" value="EQD49170.1"/>
    <property type="molecule type" value="Genomic_DNA"/>
</dbReference>
<dbReference type="Gene3D" id="1.10.260.40">
    <property type="entry name" value="lambda repressor-like DNA-binding domains"/>
    <property type="match status" value="1"/>
</dbReference>
<dbReference type="CDD" id="cd01392">
    <property type="entry name" value="HTH_LacI"/>
    <property type="match status" value="1"/>
</dbReference>
<keyword evidence="1" id="KW-0805">Transcription regulation</keyword>
<dbReference type="InterPro" id="IPR000843">
    <property type="entry name" value="HTH_LacI"/>
</dbReference>
<evidence type="ECO:0000259" key="4">
    <source>
        <dbReference type="PROSITE" id="PS50932"/>
    </source>
</evidence>
<gene>
    <name evidence="5" type="ORF">B2A_07734</name>
</gene>
<reference evidence="5" key="2">
    <citation type="journal article" date="2014" name="ISME J.">
        <title>Microbial stratification in low pH oxic and suboxic macroscopic growths along an acid mine drainage.</title>
        <authorList>
            <person name="Mendez-Garcia C."/>
            <person name="Mesa V."/>
            <person name="Sprenger R.R."/>
            <person name="Richter M."/>
            <person name="Diez M.S."/>
            <person name="Solano J."/>
            <person name="Bargiela R."/>
            <person name="Golyshina O.V."/>
            <person name="Manteca A."/>
            <person name="Ramos J.L."/>
            <person name="Gallego J.R."/>
            <person name="Llorente I."/>
            <person name="Martins Dos Santos V.A."/>
            <person name="Jensen O.N."/>
            <person name="Pelaez A.I."/>
            <person name="Sanchez J."/>
            <person name="Ferrer M."/>
        </authorList>
    </citation>
    <scope>NUCLEOTIDE SEQUENCE</scope>
</reference>
<feature type="domain" description="HTH lacI-type" evidence="4">
    <location>
        <begin position="48"/>
        <end position="102"/>
    </location>
</feature>
<protein>
    <submittedName>
        <fullName evidence="5">LacI family transcriptional regulator</fullName>
    </submittedName>
</protein>
<evidence type="ECO:0000313" key="5">
    <source>
        <dbReference type="EMBL" id="EQD49170.1"/>
    </source>
</evidence>
<evidence type="ECO:0000256" key="2">
    <source>
        <dbReference type="ARBA" id="ARBA00023125"/>
    </source>
</evidence>
<dbReference type="PANTHER" id="PTHR30146:SF109">
    <property type="entry name" value="HTH-TYPE TRANSCRIPTIONAL REGULATOR GALS"/>
    <property type="match status" value="1"/>
</dbReference>
<dbReference type="InterPro" id="IPR010982">
    <property type="entry name" value="Lambda_DNA-bd_dom_sf"/>
</dbReference>
<dbReference type="PROSITE" id="PS50932">
    <property type="entry name" value="HTH_LACI_2"/>
    <property type="match status" value="1"/>
</dbReference>
<sequence length="168" mass="17947">GASRAKFAAHGPIGAKLNVFLAVSVRVYSGSTRCKEDRLGADRERQMATIKDVAAKVGVSVATVSNALNDKPNVGSTVRRKVLRAATELGYRPHRAAQAMRKGRTRAIGLVLPDLTNPFFPQLAQTVENKARKLGLLVCLIDSQDSAEGEADGLTLLAQHGVDGIIWC</sequence>